<comment type="caution">
    <text evidence="7">The sequence shown here is derived from an EMBL/GenBank/DDBJ whole genome shotgun (WGS) entry which is preliminary data.</text>
</comment>
<accession>K1TFG1</accession>
<dbReference type="PANTHER" id="PTHR46383:SF1">
    <property type="entry name" value="ASPARTATE AMINOTRANSFERASE"/>
    <property type="match status" value="1"/>
</dbReference>
<feature type="region of interest" description="Disordered" evidence="6">
    <location>
        <begin position="15"/>
        <end position="61"/>
    </location>
</feature>
<protein>
    <submittedName>
        <fullName evidence="7">Aspartate transaminase</fullName>
    </submittedName>
</protein>
<evidence type="ECO:0000256" key="3">
    <source>
        <dbReference type="ARBA" id="ARBA00022576"/>
    </source>
</evidence>
<dbReference type="PANTHER" id="PTHR46383">
    <property type="entry name" value="ASPARTATE AMINOTRANSFERASE"/>
    <property type="match status" value="1"/>
</dbReference>
<proteinExistence type="inferred from homology"/>
<dbReference type="GO" id="GO:0006520">
    <property type="term" value="P:amino acid metabolic process"/>
    <property type="evidence" value="ECO:0007669"/>
    <property type="project" value="InterPro"/>
</dbReference>
<sequence length="61" mass="6666">MAQLSDRLNRLAPSATLAMSQKSSEMKAQGIDVINMSVGEPDFNTPDNIKTGSKEGYDENY</sequence>
<dbReference type="EMBL" id="AJWY01005854">
    <property type="protein sequence ID" value="EKC68498.1"/>
    <property type="molecule type" value="Genomic_DNA"/>
</dbReference>
<organism evidence="7">
    <name type="scientific">human gut metagenome</name>
    <dbReference type="NCBI Taxonomy" id="408170"/>
    <lineage>
        <taxon>unclassified sequences</taxon>
        <taxon>metagenomes</taxon>
        <taxon>organismal metagenomes</taxon>
    </lineage>
</organism>
<reference evidence="7" key="1">
    <citation type="journal article" date="2013" name="Environ. Microbiol.">
        <title>Microbiota from the distal guts of lean and obese adolescents exhibit partial functional redundancy besides clear differences in community structure.</title>
        <authorList>
            <person name="Ferrer M."/>
            <person name="Ruiz A."/>
            <person name="Lanza F."/>
            <person name="Haange S.B."/>
            <person name="Oberbach A."/>
            <person name="Till H."/>
            <person name="Bargiela R."/>
            <person name="Campoy C."/>
            <person name="Segura M.T."/>
            <person name="Richter M."/>
            <person name="von Bergen M."/>
            <person name="Seifert J."/>
            <person name="Suarez A."/>
        </authorList>
    </citation>
    <scope>NUCLEOTIDE SEQUENCE</scope>
</reference>
<evidence type="ECO:0000256" key="1">
    <source>
        <dbReference type="ARBA" id="ARBA00001933"/>
    </source>
</evidence>
<keyword evidence="5" id="KW-0663">Pyridoxal phosphate</keyword>
<keyword evidence="4" id="KW-0808">Transferase</keyword>
<evidence type="ECO:0000256" key="4">
    <source>
        <dbReference type="ARBA" id="ARBA00022679"/>
    </source>
</evidence>
<comment type="similarity">
    <text evidence="2">Belongs to the class-I pyridoxal-phosphate-dependent aminotransferase family.</text>
</comment>
<feature type="non-terminal residue" evidence="7">
    <location>
        <position position="61"/>
    </location>
</feature>
<dbReference type="GO" id="GO:0008483">
    <property type="term" value="F:transaminase activity"/>
    <property type="evidence" value="ECO:0007669"/>
    <property type="project" value="UniProtKB-KW"/>
</dbReference>
<gene>
    <name evidence="7" type="ORF">LEA_08764</name>
</gene>
<evidence type="ECO:0000256" key="5">
    <source>
        <dbReference type="ARBA" id="ARBA00022898"/>
    </source>
</evidence>
<evidence type="ECO:0000256" key="2">
    <source>
        <dbReference type="ARBA" id="ARBA00007441"/>
    </source>
</evidence>
<name>K1TFG1_9ZZZZ</name>
<dbReference type="Gene3D" id="3.90.1150.10">
    <property type="entry name" value="Aspartate Aminotransferase, domain 1"/>
    <property type="match status" value="1"/>
</dbReference>
<evidence type="ECO:0000256" key="6">
    <source>
        <dbReference type="SAM" id="MobiDB-lite"/>
    </source>
</evidence>
<dbReference type="AlphaFoldDB" id="K1TFG1"/>
<dbReference type="InterPro" id="IPR050596">
    <property type="entry name" value="AspAT/PAT-like"/>
</dbReference>
<dbReference type="InterPro" id="IPR015424">
    <property type="entry name" value="PyrdxlP-dep_Trfase"/>
</dbReference>
<dbReference type="SUPFAM" id="SSF53383">
    <property type="entry name" value="PLP-dependent transferases"/>
    <property type="match status" value="1"/>
</dbReference>
<keyword evidence="3" id="KW-0032">Aminotransferase</keyword>
<evidence type="ECO:0000313" key="7">
    <source>
        <dbReference type="EMBL" id="EKC68498.1"/>
    </source>
</evidence>
<comment type="cofactor">
    <cofactor evidence="1">
        <name>pyridoxal 5'-phosphate</name>
        <dbReference type="ChEBI" id="CHEBI:597326"/>
    </cofactor>
</comment>
<dbReference type="InterPro" id="IPR015422">
    <property type="entry name" value="PyrdxlP-dep_Trfase_small"/>
</dbReference>
<feature type="compositionally biased region" description="Basic and acidic residues" evidence="6">
    <location>
        <begin position="52"/>
        <end position="61"/>
    </location>
</feature>